<keyword evidence="7" id="KW-1185">Reference proteome</keyword>
<dbReference type="AlphaFoldDB" id="A0A6J1SDQ1"/>
<dbReference type="Proteomes" id="UP000504606">
    <property type="component" value="Unplaced"/>
</dbReference>
<dbReference type="PANTHER" id="PTHR43142">
    <property type="entry name" value="CARBOXYLIC ESTER HYDROLASE"/>
    <property type="match status" value="1"/>
</dbReference>
<dbReference type="PANTHER" id="PTHR43142:SF1">
    <property type="entry name" value="CARBOXYLIC ESTER HYDROLASE"/>
    <property type="match status" value="1"/>
</dbReference>
<keyword evidence="4" id="KW-0325">Glycoprotein</keyword>
<proteinExistence type="inferred from homology"/>
<dbReference type="InterPro" id="IPR002018">
    <property type="entry name" value="CarbesteraseB"/>
</dbReference>
<evidence type="ECO:0000256" key="5">
    <source>
        <dbReference type="SAM" id="MobiDB-lite"/>
    </source>
</evidence>
<sequence>MRRFASTSAAAALEVTLPWGGGLRGRVVEPLTNAPPFQAFLGVPYAAPPVGKLRFLPPQPVEKWSGVRDAIEERDGCLQIDYYSKSVMGSEDCLYVNVYRPPGTEPHCRKPVVVVYSFGAWSLLNMSMNEIGPEFLVAKDIIVVTVPHRLLSFGFLSLNSPVAPGNMGLHDCIAALRWVNENIASFGGDPERVTVFGLCAGGLIGHTFQFLESTKNLFQQNIFISGALSSAPWYACAPGDVIRDKSLYLARNLGCTSNNDEEILTYLQSVPAADLFSKTWDCMYSCPPSDRVNPPLSPMIDADAYADRNDALWPAHPVKMVRSHTNRPVPTLFGFCRNDGWLNWGPTRMWEGIQANSSNLKDRYAMLERTLPDDLDLPYGSPEREEVLEEIRRFYFAGTKSPTLHQWYTYTGDLLARGFYDAFRQHSVHPGRPRSYLYCFSVEGRNNRTSRMFKCPPGIVAHMDDMGYIFGCRDKPPGPEPAWPSTSIEALTRRRIVSLLSNFIKYGDPTPASEPDPEPEIHGLRWPALPPRSAAPYPCLDINTSLSIQHEVLGERVRFWEDMYDRYFTTGITERTRNPPSFTDQEALSRPESSSQVLSY</sequence>
<dbReference type="InterPro" id="IPR029058">
    <property type="entry name" value="AB_hydrolase_fold"/>
</dbReference>
<evidence type="ECO:0000256" key="1">
    <source>
        <dbReference type="ARBA" id="ARBA00005964"/>
    </source>
</evidence>
<dbReference type="SUPFAM" id="SSF53474">
    <property type="entry name" value="alpha/beta-Hydrolases"/>
    <property type="match status" value="1"/>
</dbReference>
<feature type="domain" description="Carboxylesterase type B" evidence="6">
    <location>
        <begin position="14"/>
        <end position="560"/>
    </location>
</feature>
<evidence type="ECO:0000259" key="6">
    <source>
        <dbReference type="Pfam" id="PF00135"/>
    </source>
</evidence>
<comment type="similarity">
    <text evidence="1">Belongs to the type-B carboxylesterase/lipase family.</text>
</comment>
<accession>A0A6J1SDQ1</accession>
<evidence type="ECO:0000256" key="4">
    <source>
        <dbReference type="ARBA" id="ARBA00023180"/>
    </source>
</evidence>
<evidence type="ECO:0000313" key="7">
    <source>
        <dbReference type="Proteomes" id="UP000504606"/>
    </source>
</evidence>
<dbReference type="RefSeq" id="XP_026279299.1">
    <property type="nucleotide sequence ID" value="XM_026423514.2"/>
</dbReference>
<feature type="region of interest" description="Disordered" evidence="5">
    <location>
        <begin position="508"/>
        <end position="527"/>
    </location>
</feature>
<dbReference type="KEGG" id="foc:113207121"/>
<dbReference type="OrthoDB" id="3200163at2759"/>
<evidence type="ECO:0000256" key="2">
    <source>
        <dbReference type="ARBA" id="ARBA00022487"/>
    </source>
</evidence>
<keyword evidence="2" id="KW-0719">Serine esterase</keyword>
<name>A0A6J1SDQ1_FRAOC</name>
<evidence type="ECO:0000256" key="3">
    <source>
        <dbReference type="ARBA" id="ARBA00022801"/>
    </source>
</evidence>
<dbReference type="InterPro" id="IPR019819">
    <property type="entry name" value="Carboxylesterase_B_CS"/>
</dbReference>
<dbReference type="PROSITE" id="PS00941">
    <property type="entry name" value="CARBOXYLESTERASE_B_2"/>
    <property type="match status" value="1"/>
</dbReference>
<protein>
    <submittedName>
        <fullName evidence="8">Juvenile hormone esterase-like</fullName>
    </submittedName>
</protein>
<dbReference type="Gene3D" id="3.40.50.1820">
    <property type="entry name" value="alpha/beta hydrolase"/>
    <property type="match status" value="1"/>
</dbReference>
<reference evidence="8" key="1">
    <citation type="submission" date="2025-08" db="UniProtKB">
        <authorList>
            <consortium name="RefSeq"/>
        </authorList>
    </citation>
    <scope>IDENTIFICATION</scope>
    <source>
        <tissue evidence="8">Whole organism</tissue>
    </source>
</reference>
<gene>
    <name evidence="8" type="primary">LOC113207121</name>
</gene>
<organism evidence="7 8">
    <name type="scientific">Frankliniella occidentalis</name>
    <name type="common">Western flower thrips</name>
    <name type="synonym">Euthrips occidentalis</name>
    <dbReference type="NCBI Taxonomy" id="133901"/>
    <lineage>
        <taxon>Eukaryota</taxon>
        <taxon>Metazoa</taxon>
        <taxon>Ecdysozoa</taxon>
        <taxon>Arthropoda</taxon>
        <taxon>Hexapoda</taxon>
        <taxon>Insecta</taxon>
        <taxon>Pterygota</taxon>
        <taxon>Neoptera</taxon>
        <taxon>Paraneoptera</taxon>
        <taxon>Thysanoptera</taxon>
        <taxon>Terebrantia</taxon>
        <taxon>Thripoidea</taxon>
        <taxon>Thripidae</taxon>
        <taxon>Frankliniella</taxon>
    </lineage>
</organism>
<dbReference type="SMR" id="A0A6J1SDQ1"/>
<dbReference type="Pfam" id="PF00135">
    <property type="entry name" value="COesterase"/>
    <property type="match status" value="1"/>
</dbReference>
<feature type="region of interest" description="Disordered" evidence="5">
    <location>
        <begin position="574"/>
        <end position="600"/>
    </location>
</feature>
<keyword evidence="3" id="KW-0378">Hydrolase</keyword>
<dbReference type="GO" id="GO:0052689">
    <property type="term" value="F:carboxylic ester hydrolase activity"/>
    <property type="evidence" value="ECO:0007669"/>
    <property type="project" value="UniProtKB-KW"/>
</dbReference>
<evidence type="ECO:0000313" key="8">
    <source>
        <dbReference type="RefSeq" id="XP_026279299.1"/>
    </source>
</evidence>
<dbReference type="GeneID" id="113207121"/>